<dbReference type="AlphaFoldDB" id="A0A3A6REZ7"/>
<accession>A0A3A6REZ7</accession>
<sequence>MNKTETNTSAFGLFDTQLMHIDDVMSGLGCNCNCISCGDKLVAKKGDVKRHHFAHHSMDASECSESVLHRLCKHILERERRILAPEFHPMCSKSDLAGIEHHKEEIFESEELSFNEVLLEQAEADFIPDVTAVYDDRQRIFIEIVVTNDVSEEKLEKVKRLGVPMMAVYVNELDIMDDLDSLTLGVIEQAPRKWIYHPVIEQIQSRLQNELDFDISLLNERMRLAVIKEQGEKTCHENISFKQHQMLLLGYNSAYGYSRKKARNFDFSVLYVTKPLRSSCSANYTVRANGGHEAETVNFDDSLLPQLSKMNFPCIVELGIKPVFVAGRPVTMVDSITVC</sequence>
<name>A0A3A6REZ7_9VIBR</name>
<protein>
    <recommendedName>
        <fullName evidence="3">Competence protein CoiA</fullName>
    </recommendedName>
</protein>
<dbReference type="EMBL" id="QVMU01000001">
    <property type="protein sequence ID" value="RJX75712.1"/>
    <property type="molecule type" value="Genomic_DNA"/>
</dbReference>
<gene>
    <name evidence="1" type="ORF">DZ860_03285</name>
</gene>
<dbReference type="RefSeq" id="WP_120029463.1">
    <property type="nucleotide sequence ID" value="NZ_QVMU01000001.1"/>
</dbReference>
<dbReference type="Proteomes" id="UP000273252">
    <property type="component" value="Unassembled WGS sequence"/>
</dbReference>
<evidence type="ECO:0000313" key="1">
    <source>
        <dbReference type="EMBL" id="RJX75712.1"/>
    </source>
</evidence>
<comment type="caution">
    <text evidence="1">The sequence shown here is derived from an EMBL/GenBank/DDBJ whole genome shotgun (WGS) entry which is preliminary data.</text>
</comment>
<evidence type="ECO:0000313" key="2">
    <source>
        <dbReference type="Proteomes" id="UP000273252"/>
    </source>
</evidence>
<evidence type="ECO:0008006" key="3">
    <source>
        <dbReference type="Google" id="ProtNLM"/>
    </source>
</evidence>
<proteinExistence type="predicted"/>
<keyword evidence="2" id="KW-1185">Reference proteome</keyword>
<reference evidence="1 2" key="1">
    <citation type="submission" date="2018-08" db="EMBL/GenBank/DDBJ databases">
        <title>Vibrio isolated from the Eastern China Marginal Seas.</title>
        <authorList>
            <person name="Li Y."/>
        </authorList>
    </citation>
    <scope>NUCLEOTIDE SEQUENCE [LARGE SCALE GENOMIC DNA]</scope>
    <source>
        <strain evidence="1 2">BEI233</strain>
    </source>
</reference>
<organism evidence="1 2">
    <name type="scientific">Vibrio sinensis</name>
    <dbReference type="NCBI Taxonomy" id="2302434"/>
    <lineage>
        <taxon>Bacteria</taxon>
        <taxon>Pseudomonadati</taxon>
        <taxon>Pseudomonadota</taxon>
        <taxon>Gammaproteobacteria</taxon>
        <taxon>Vibrionales</taxon>
        <taxon>Vibrionaceae</taxon>
        <taxon>Vibrio</taxon>
    </lineage>
</organism>
<dbReference type="OrthoDB" id="9134102at2"/>